<name>A0A8T2PJK4_9TELE</name>
<dbReference type="PANTHER" id="PTHR22115:SF5">
    <property type="entry name" value="COILED-COIL DOMAIN-CONTAINING PROTEIN 50-LIKE ISOFORM X1"/>
    <property type="match status" value="1"/>
</dbReference>
<reference evidence="2" key="1">
    <citation type="thesis" date="2021" institute="BYU ScholarsArchive" country="Provo, UT, USA">
        <title>Applications of and Algorithms for Genome Assembly and Genomic Analyses with an Emphasis on Marine Teleosts.</title>
        <authorList>
            <person name="Pickett B.D."/>
        </authorList>
    </citation>
    <scope>NUCLEOTIDE SEQUENCE</scope>
    <source>
        <strain evidence="2">HI-2016</strain>
    </source>
</reference>
<feature type="region of interest" description="Disordered" evidence="1">
    <location>
        <begin position="155"/>
        <end position="180"/>
    </location>
</feature>
<dbReference type="EMBL" id="JAFBMS010000004">
    <property type="protein sequence ID" value="KAG9352744.1"/>
    <property type="molecule type" value="Genomic_DNA"/>
</dbReference>
<feature type="compositionally biased region" description="Basic and acidic residues" evidence="1">
    <location>
        <begin position="414"/>
        <end position="438"/>
    </location>
</feature>
<evidence type="ECO:0000313" key="3">
    <source>
        <dbReference type="Proteomes" id="UP000824540"/>
    </source>
</evidence>
<keyword evidence="3" id="KW-1185">Reference proteome</keyword>
<dbReference type="AlphaFoldDB" id="A0A8T2PJK4"/>
<dbReference type="PANTHER" id="PTHR22115">
    <property type="entry name" value="C3ORF6 PROTEIN-RELATED"/>
    <property type="match status" value="1"/>
</dbReference>
<feature type="compositionally biased region" description="Basic and acidic residues" evidence="1">
    <location>
        <begin position="158"/>
        <end position="180"/>
    </location>
</feature>
<sequence>MFGLTKERTIVPDQPRPRQSMHASPSPSPTPTPSLSSDSSFSEEEGETCLPPTRRGRSVSNTDSDCAEPLSPVRQNNSVPQQVARQGDALRLIRNLLRESLGPAFNVDDEVFLRPPSMPANRLQKRLNTAPSGHQGLNSHTQEWENRIIHHNVRGSGRKGEGWEPRVTGSRRDGSREERWRSNEGYNNNEVRAQDRVYSWTYRESGGARERHVHFQDERRHYNSYHGGSRRETAAGSYQNNFGDRGVVARRSCHGDFGQARRSGILGNHNEHRSGEDHIHSQGQALQRNSSTRRSYHGDCRDRRRDSNRDDCRLQWPREENTQSEHWTSYCDNLTIHEDRVYQQSNSHNARASQKHSSGLQGDWREWDVRVHRNRQGREEGVCQGDRRVRRSASERWQAYHELEPSSEEEEEERGWRDERRRRERGRREERPQREVRRSVSFSSSLQPPRAGHRGAGNPALCIVLPACRPLFLTCLQPVERNEERWLLSWLKLLAKGISRAHPCHRAGSQRDGACLELGELEQVLRDEELARMLQEEEEHFLGKEPISFQNPPSSRGPQSYSKADFRAAQVAQDEVGGARRLGGNGKCVTESFVISFMVSFQEIARFMQRQEKRAQRRSCELGIQGSRREHRDPGDPHETRSNRERKMELPQMPRERLDSAGLNSPGEDLSPECQSPSPTCTSLPQAMRNVAEELDPTFKAKRRDSNSADQTLSGLSSSQSSHSGLHDYPQEPTFVPPTKRQSEKSGRHKAKEKKESCKQQ</sequence>
<feature type="region of interest" description="Disordered" evidence="1">
    <location>
        <begin position="401"/>
        <end position="455"/>
    </location>
</feature>
<feature type="region of interest" description="Disordered" evidence="1">
    <location>
        <begin position="617"/>
        <end position="761"/>
    </location>
</feature>
<feature type="compositionally biased region" description="Basic and acidic residues" evidence="1">
    <location>
        <begin position="1"/>
        <end position="10"/>
    </location>
</feature>
<gene>
    <name evidence="2" type="ORF">JZ751_017320</name>
</gene>
<feature type="region of interest" description="Disordered" evidence="1">
    <location>
        <begin position="258"/>
        <end position="308"/>
    </location>
</feature>
<protein>
    <submittedName>
        <fullName evidence="2">Uncharacterized protein</fullName>
    </submittedName>
</protein>
<feature type="compositionally biased region" description="Polar residues" evidence="1">
    <location>
        <begin position="548"/>
        <end position="562"/>
    </location>
</feature>
<feature type="compositionally biased region" description="Basic and acidic residues" evidence="1">
    <location>
        <begin position="269"/>
        <end position="280"/>
    </location>
</feature>
<feature type="region of interest" description="Disordered" evidence="1">
    <location>
        <begin position="1"/>
        <end position="84"/>
    </location>
</feature>
<feature type="compositionally biased region" description="Polar residues" evidence="1">
    <location>
        <begin position="73"/>
        <end position="84"/>
    </location>
</feature>
<evidence type="ECO:0000313" key="2">
    <source>
        <dbReference type="EMBL" id="KAG9352744.1"/>
    </source>
</evidence>
<feature type="compositionally biased region" description="Basic and acidic residues" evidence="1">
    <location>
        <begin position="627"/>
        <end position="659"/>
    </location>
</feature>
<evidence type="ECO:0000256" key="1">
    <source>
        <dbReference type="SAM" id="MobiDB-lite"/>
    </source>
</evidence>
<feature type="compositionally biased region" description="Polar residues" evidence="1">
    <location>
        <begin position="673"/>
        <end position="685"/>
    </location>
</feature>
<organism evidence="2 3">
    <name type="scientific">Albula glossodonta</name>
    <name type="common">roundjaw bonefish</name>
    <dbReference type="NCBI Taxonomy" id="121402"/>
    <lineage>
        <taxon>Eukaryota</taxon>
        <taxon>Metazoa</taxon>
        <taxon>Chordata</taxon>
        <taxon>Craniata</taxon>
        <taxon>Vertebrata</taxon>
        <taxon>Euteleostomi</taxon>
        <taxon>Actinopterygii</taxon>
        <taxon>Neopterygii</taxon>
        <taxon>Teleostei</taxon>
        <taxon>Albuliformes</taxon>
        <taxon>Albulidae</taxon>
        <taxon>Albula</taxon>
    </lineage>
</organism>
<accession>A0A8T2PJK4</accession>
<feature type="compositionally biased region" description="Basic and acidic residues" evidence="1">
    <location>
        <begin position="296"/>
        <end position="308"/>
    </location>
</feature>
<proteinExistence type="predicted"/>
<dbReference type="InterPro" id="IPR039303">
    <property type="entry name" value="CCDC50"/>
</dbReference>
<dbReference type="Proteomes" id="UP000824540">
    <property type="component" value="Unassembled WGS sequence"/>
</dbReference>
<dbReference type="OrthoDB" id="9994767at2759"/>
<comment type="caution">
    <text evidence="2">The sequence shown here is derived from an EMBL/GenBank/DDBJ whole genome shotgun (WGS) entry which is preliminary data.</text>
</comment>
<feature type="region of interest" description="Disordered" evidence="1">
    <location>
        <begin position="543"/>
        <end position="568"/>
    </location>
</feature>
<feature type="compositionally biased region" description="Polar residues" evidence="1">
    <location>
        <begin position="281"/>
        <end position="293"/>
    </location>
</feature>
<feature type="compositionally biased region" description="Low complexity" evidence="1">
    <location>
        <begin position="713"/>
        <end position="724"/>
    </location>
</feature>